<protein>
    <submittedName>
        <fullName evidence="1">Uncharacterized protein</fullName>
    </submittedName>
</protein>
<dbReference type="EMBL" id="MEXN01000007">
    <property type="protein sequence ID" value="OGD03230.1"/>
    <property type="molecule type" value="Genomic_DNA"/>
</dbReference>
<comment type="caution">
    <text evidence="1">The sequence shown here is derived from an EMBL/GenBank/DDBJ whole genome shotgun (WGS) entry which is preliminary data.</text>
</comment>
<name>A0A1F4ZA46_9BACT</name>
<dbReference type="STRING" id="1797259.A2989_00155"/>
<proteinExistence type="predicted"/>
<sequence length="110" mass="12987">MSKIFYDHLILIEEITSQFNHLDVDQRQELEELVDQTFHHHVLDVILTNLPKEHHKDFLTRFHVAPHDEALMSYLEECIDTDIKAEIQKVAQKLKKDLLSEIKKSKLKAS</sequence>
<dbReference type="Proteomes" id="UP000177080">
    <property type="component" value="Unassembled WGS sequence"/>
</dbReference>
<accession>A0A1F4ZA46</accession>
<organism evidence="1 2">
    <name type="scientific">Candidatus Amesbacteria bacterium RIFCSPLOWO2_01_FULL_48_25</name>
    <dbReference type="NCBI Taxonomy" id="1797259"/>
    <lineage>
        <taxon>Bacteria</taxon>
        <taxon>Candidatus Amesiibacteriota</taxon>
    </lineage>
</organism>
<gene>
    <name evidence="1" type="ORF">A2989_00155</name>
</gene>
<dbReference type="AlphaFoldDB" id="A0A1F4ZA46"/>
<reference evidence="1 2" key="1">
    <citation type="journal article" date="2016" name="Nat. Commun.">
        <title>Thousands of microbial genomes shed light on interconnected biogeochemical processes in an aquifer system.</title>
        <authorList>
            <person name="Anantharaman K."/>
            <person name="Brown C.T."/>
            <person name="Hug L.A."/>
            <person name="Sharon I."/>
            <person name="Castelle C.J."/>
            <person name="Probst A.J."/>
            <person name="Thomas B.C."/>
            <person name="Singh A."/>
            <person name="Wilkins M.J."/>
            <person name="Karaoz U."/>
            <person name="Brodie E.L."/>
            <person name="Williams K.H."/>
            <person name="Hubbard S.S."/>
            <person name="Banfield J.F."/>
        </authorList>
    </citation>
    <scope>NUCLEOTIDE SEQUENCE [LARGE SCALE GENOMIC DNA]</scope>
</reference>
<evidence type="ECO:0000313" key="1">
    <source>
        <dbReference type="EMBL" id="OGD03230.1"/>
    </source>
</evidence>
<evidence type="ECO:0000313" key="2">
    <source>
        <dbReference type="Proteomes" id="UP000177080"/>
    </source>
</evidence>